<name>I7JXC8_9LACO</name>
<feature type="domain" description="HTH cro/C1-type" evidence="1">
    <location>
        <begin position="7"/>
        <end position="59"/>
    </location>
</feature>
<dbReference type="AlphaFoldDB" id="I7JXC8"/>
<organism evidence="2 3">
    <name type="scientific">Lactobacillus pasteurii DSM 23907 = CRBIP 24.76</name>
    <dbReference type="NCBI Taxonomy" id="1423790"/>
    <lineage>
        <taxon>Bacteria</taxon>
        <taxon>Bacillati</taxon>
        <taxon>Bacillota</taxon>
        <taxon>Bacilli</taxon>
        <taxon>Lactobacillales</taxon>
        <taxon>Lactobacillaceae</taxon>
        <taxon>Lactobacillus</taxon>
    </lineage>
</organism>
<sequence>MIELDRVKELAKKQHLSVREVNDLAGLGVNSIYNWKSKKPGSAALKAVAQVLETTTDYLSGLSDSASAMGSSTISLDEDKPYTYQGYRIPDRYIRIVRELMEDDIQAGRAEKL</sequence>
<dbReference type="OrthoDB" id="9805856at2"/>
<dbReference type="PROSITE" id="PS50943">
    <property type="entry name" value="HTH_CROC1"/>
    <property type="match status" value="1"/>
</dbReference>
<dbReference type="RefSeq" id="WP_009559051.1">
    <property type="nucleotide sequence ID" value="NZ_AYZN01000005.1"/>
</dbReference>
<dbReference type="InterPro" id="IPR010982">
    <property type="entry name" value="Lambda_DNA-bd_dom_sf"/>
</dbReference>
<dbReference type="SMART" id="SM00530">
    <property type="entry name" value="HTH_XRE"/>
    <property type="match status" value="1"/>
</dbReference>
<evidence type="ECO:0000313" key="2">
    <source>
        <dbReference type="EMBL" id="CCI84500.1"/>
    </source>
</evidence>
<dbReference type="eggNOG" id="COG1396">
    <property type="taxonomic scope" value="Bacteria"/>
</dbReference>
<dbReference type="GO" id="GO:0003677">
    <property type="term" value="F:DNA binding"/>
    <property type="evidence" value="ECO:0007669"/>
    <property type="project" value="InterPro"/>
</dbReference>
<gene>
    <name evidence="2" type="ORF">BN53_09880</name>
</gene>
<keyword evidence="3" id="KW-1185">Reference proteome</keyword>
<dbReference type="Gene3D" id="1.10.260.40">
    <property type="entry name" value="lambda repressor-like DNA-binding domains"/>
    <property type="match status" value="1"/>
</dbReference>
<dbReference type="Proteomes" id="UP000009311">
    <property type="component" value="Unassembled WGS sequence"/>
</dbReference>
<accession>I7JXC8</accession>
<comment type="caution">
    <text evidence="2">The sequence shown here is derived from an EMBL/GenBank/DDBJ whole genome shotgun (WGS) entry which is preliminary data.</text>
</comment>
<dbReference type="EMBL" id="CAKD01000004">
    <property type="protein sequence ID" value="CCI84500.1"/>
    <property type="molecule type" value="Genomic_DNA"/>
</dbReference>
<reference evidence="2 3" key="1">
    <citation type="submission" date="2012-06" db="EMBL/GenBank/DDBJ databases">
        <title>Draft Genome Sequence of Lactobacillus pasteurii CRBIP 24.76T.</title>
        <authorList>
            <person name="Cousin S."/>
            <person name="Bouchier C."/>
            <person name="Loux V."/>
            <person name="Ma L."/>
            <person name="Creno S."/>
            <person name="Bizet C."/>
            <person name="Clermont D."/>
        </authorList>
    </citation>
    <scope>NUCLEOTIDE SEQUENCE [LARGE SCALE GENOMIC DNA]</scope>
    <source>
        <strain evidence="3">CRBIP 24.76T</strain>
    </source>
</reference>
<dbReference type="InterPro" id="IPR001387">
    <property type="entry name" value="Cro/C1-type_HTH"/>
</dbReference>
<evidence type="ECO:0000259" key="1">
    <source>
        <dbReference type="PROSITE" id="PS50943"/>
    </source>
</evidence>
<dbReference type="SUPFAM" id="SSF47413">
    <property type="entry name" value="lambda repressor-like DNA-binding domains"/>
    <property type="match status" value="1"/>
</dbReference>
<evidence type="ECO:0000313" key="3">
    <source>
        <dbReference type="Proteomes" id="UP000009311"/>
    </source>
</evidence>
<dbReference type="STRING" id="1423790.BN53_09880"/>
<protein>
    <submittedName>
        <fullName evidence="2">Phage transcriptional regulator, Cro/CI family</fullName>
    </submittedName>
</protein>
<dbReference type="PATRIC" id="fig|1423790.3.peg.1513"/>
<proteinExistence type="predicted"/>